<proteinExistence type="predicted"/>
<evidence type="ECO:0000313" key="2">
    <source>
        <dbReference type="EMBL" id="QKS54578.1"/>
    </source>
</evidence>
<evidence type="ECO:0000313" key="3">
    <source>
        <dbReference type="Proteomes" id="UP000509702"/>
    </source>
</evidence>
<dbReference type="EMBL" id="CP054622">
    <property type="protein sequence ID" value="QKS54578.1"/>
    <property type="molecule type" value="Genomic_DNA"/>
</dbReference>
<dbReference type="RefSeq" id="WP_149201222.1">
    <property type="nucleotide sequence ID" value="NZ_BSOV01000001.1"/>
</dbReference>
<dbReference type="Proteomes" id="UP000509702">
    <property type="component" value="Plasmid unnamed7"/>
</dbReference>
<evidence type="ECO:0000256" key="1">
    <source>
        <dbReference type="SAM" id="MobiDB-lite"/>
    </source>
</evidence>
<name>A0A6N1ATI9_9PROT</name>
<reference evidence="2 3" key="1">
    <citation type="submission" date="2020-06" db="EMBL/GenBank/DDBJ databases">
        <title>Complete genome of Azosprillum oryzae KACC14407.</title>
        <authorList>
            <person name="Kim M."/>
            <person name="Park Y.-J."/>
            <person name="Shin J.-H."/>
        </authorList>
    </citation>
    <scope>NUCLEOTIDE SEQUENCE [LARGE SCALE GENOMIC DNA]</scope>
    <source>
        <strain evidence="2 3">KACC 14407</strain>
        <plasmid evidence="2 3">unnamed7</plasmid>
    </source>
</reference>
<dbReference type="AlphaFoldDB" id="A0A6N1ATI9"/>
<keyword evidence="2" id="KW-0614">Plasmid</keyword>
<geneLocation type="plasmid" evidence="2 3">
    <name>unnamed7</name>
</geneLocation>
<dbReference type="KEGG" id="aoz:HUE56_29150"/>
<gene>
    <name evidence="2" type="ORF">HUE56_29150</name>
</gene>
<feature type="region of interest" description="Disordered" evidence="1">
    <location>
        <begin position="39"/>
        <end position="77"/>
    </location>
</feature>
<accession>A0A6N1ATI9</accession>
<keyword evidence="3" id="KW-1185">Reference proteome</keyword>
<organism evidence="2 3">
    <name type="scientific">Azospirillum oryzae</name>
    <dbReference type="NCBI Taxonomy" id="286727"/>
    <lineage>
        <taxon>Bacteria</taxon>
        <taxon>Pseudomonadati</taxon>
        <taxon>Pseudomonadota</taxon>
        <taxon>Alphaproteobacteria</taxon>
        <taxon>Rhodospirillales</taxon>
        <taxon>Azospirillaceae</taxon>
        <taxon>Azospirillum</taxon>
    </lineage>
</organism>
<protein>
    <submittedName>
        <fullName evidence="2">Uncharacterized protein</fullName>
    </submittedName>
</protein>
<sequence length="77" mass="8266">MLLGDGLVHTPLHFLAERSQLAGQPFCLCLAFHNEPAVPRPPAVVGESQEGESSRTPFAALSSSQSRQPAELDQARL</sequence>